<dbReference type="Proteomes" id="UP000295172">
    <property type="component" value="Unassembled WGS sequence"/>
</dbReference>
<reference evidence="2 3" key="1">
    <citation type="submission" date="2019-02" db="EMBL/GenBank/DDBJ databases">
        <title>Draft genome sequences of novel Actinobacteria.</title>
        <authorList>
            <person name="Sahin N."/>
            <person name="Ay H."/>
            <person name="Saygin H."/>
        </authorList>
    </citation>
    <scope>NUCLEOTIDE SEQUENCE [LARGE SCALE GENOMIC DNA]</scope>
    <source>
        <strain evidence="2 3">16K104</strain>
    </source>
</reference>
<organism evidence="2 3">
    <name type="scientific">Kribbella turkmenica</name>
    <dbReference type="NCBI Taxonomy" id="2530375"/>
    <lineage>
        <taxon>Bacteria</taxon>
        <taxon>Bacillati</taxon>
        <taxon>Actinomycetota</taxon>
        <taxon>Actinomycetes</taxon>
        <taxon>Propionibacteriales</taxon>
        <taxon>Kribbellaceae</taxon>
        <taxon>Kribbella</taxon>
    </lineage>
</organism>
<feature type="compositionally biased region" description="Basic and acidic residues" evidence="1">
    <location>
        <begin position="159"/>
        <end position="180"/>
    </location>
</feature>
<proteinExistence type="predicted"/>
<dbReference type="AlphaFoldDB" id="A0A4V2YGR5"/>
<evidence type="ECO:0000256" key="1">
    <source>
        <dbReference type="SAM" id="MobiDB-lite"/>
    </source>
</evidence>
<name>A0A4V2YGR5_9ACTN</name>
<gene>
    <name evidence="2" type="ORF">E1218_08430</name>
</gene>
<sequence>MISEYVVRVELDRRGVSNDDVAHVHEHLGDWGARASENLAGYLEVTLTVPGNDLRQAVRTAMTLAAQLGLGEPIATHGASAALVRQRDGLMLMPALVSVPHAADVLGCTRQNVIYLIETGKLQATKVSRDYIILEVALTQLCRDKLSSAQRRVSRVGSRARDRLEPRGNEPVSREDRHLS</sequence>
<protein>
    <submittedName>
        <fullName evidence="2">DNA-binding protein</fullName>
    </submittedName>
</protein>
<evidence type="ECO:0000313" key="3">
    <source>
        <dbReference type="Proteomes" id="UP000295172"/>
    </source>
</evidence>
<dbReference type="RefSeq" id="WP_132318005.1">
    <property type="nucleotide sequence ID" value="NZ_SMKR01000026.1"/>
</dbReference>
<dbReference type="EMBL" id="SMKR01000026">
    <property type="protein sequence ID" value="TDD28057.1"/>
    <property type="molecule type" value="Genomic_DNA"/>
</dbReference>
<keyword evidence="3" id="KW-1185">Reference proteome</keyword>
<dbReference type="GO" id="GO:0003677">
    <property type="term" value="F:DNA binding"/>
    <property type="evidence" value="ECO:0007669"/>
    <property type="project" value="UniProtKB-KW"/>
</dbReference>
<keyword evidence="2" id="KW-0238">DNA-binding</keyword>
<feature type="region of interest" description="Disordered" evidence="1">
    <location>
        <begin position="152"/>
        <end position="180"/>
    </location>
</feature>
<comment type="caution">
    <text evidence="2">The sequence shown here is derived from an EMBL/GenBank/DDBJ whole genome shotgun (WGS) entry which is preliminary data.</text>
</comment>
<evidence type="ECO:0000313" key="2">
    <source>
        <dbReference type="EMBL" id="TDD28057.1"/>
    </source>
</evidence>
<accession>A0A4V2YGR5</accession>
<dbReference type="OrthoDB" id="3624269at2"/>